<comment type="caution">
    <text evidence="1">The sequence shown here is derived from an EMBL/GenBank/DDBJ whole genome shotgun (WGS) entry which is preliminary data.</text>
</comment>
<keyword evidence="2" id="KW-1185">Reference proteome</keyword>
<dbReference type="STRING" id="745411.B3C1_14305"/>
<reference evidence="1 2" key="1">
    <citation type="journal article" date="2012" name="J. Bacteriol.">
        <title>Genome Sequence of Gallaecimonas xiamenensis Type Strain 3-C-1.</title>
        <authorList>
            <person name="Lai Q."/>
            <person name="Wang L."/>
            <person name="Wang W."/>
            <person name="Shao Z."/>
        </authorList>
    </citation>
    <scope>NUCLEOTIDE SEQUENCE [LARGE SCALE GENOMIC DNA]</scope>
    <source>
        <strain evidence="1 2">3-C-1</strain>
    </source>
</reference>
<proteinExistence type="predicted"/>
<dbReference type="AlphaFoldDB" id="K2J4P0"/>
<accession>K2J4P0</accession>
<dbReference type="EMBL" id="AMRI01000022">
    <property type="protein sequence ID" value="EKE69867.1"/>
    <property type="molecule type" value="Genomic_DNA"/>
</dbReference>
<dbReference type="RefSeq" id="WP_008485689.1">
    <property type="nucleotide sequence ID" value="NZ_AMRI01000022.1"/>
</dbReference>
<gene>
    <name evidence="1" type="ORF">B3C1_14305</name>
</gene>
<protein>
    <submittedName>
        <fullName evidence="1">Uncharacterized protein</fullName>
    </submittedName>
</protein>
<sequence length="97" mass="11043">MVLHKPLRHRLLWWVLAAWLVLAQSWALAHVDDAEQLGEQHRCSLCHHHQHLAKALASTPPQVAQIKLWLPQPQPYAPRLLAVHSLVQRARGPPLSC</sequence>
<dbReference type="Proteomes" id="UP000006755">
    <property type="component" value="Unassembled WGS sequence"/>
</dbReference>
<organism evidence="1 2">
    <name type="scientific">Gallaecimonas xiamenensis 3-C-1</name>
    <dbReference type="NCBI Taxonomy" id="745411"/>
    <lineage>
        <taxon>Bacteria</taxon>
        <taxon>Pseudomonadati</taxon>
        <taxon>Pseudomonadota</taxon>
        <taxon>Gammaproteobacteria</taxon>
        <taxon>Enterobacterales</taxon>
        <taxon>Gallaecimonadaceae</taxon>
        <taxon>Gallaecimonas</taxon>
    </lineage>
</organism>
<evidence type="ECO:0000313" key="1">
    <source>
        <dbReference type="EMBL" id="EKE69867.1"/>
    </source>
</evidence>
<evidence type="ECO:0000313" key="2">
    <source>
        <dbReference type="Proteomes" id="UP000006755"/>
    </source>
</evidence>
<name>K2J4P0_9GAMM</name>